<sequence>MADSFTQEGSDSKEVFQRFKIIGILEMIFGSSLLICGIVGVVYGGYFGVPYYSGSFITGVYFLLKGIFFINLYKRGTSGSTALSQLLSCSAAIIIIGFMACLIGIVLSSVSGVYSSCDRSWFSDSDIACDSNIGKYRSVAIPILILLILCAVLNIYTFFYLSSNQSKFGVNFCMGKMTTQQMARNNRVIMTQMLMQQMAAQGQGGHIAGQNYPGAHIGTSPYAGSTYPMVTNPGFPMGPAAGYPMGSATGFTMGPTTGYQMVPTSGYPIGPATGYPTGPGIPQSEQQFPGPYPQPETSYPSGPTGLYSDPPPSYESVTKQ</sequence>
<keyword evidence="2" id="KW-1133">Transmembrane helix</keyword>
<evidence type="ECO:0000256" key="2">
    <source>
        <dbReference type="SAM" id="Phobius"/>
    </source>
</evidence>
<feature type="region of interest" description="Disordered" evidence="1">
    <location>
        <begin position="271"/>
        <end position="320"/>
    </location>
</feature>
<reference evidence="3" key="1">
    <citation type="submission" date="2021-03" db="EMBL/GenBank/DDBJ databases">
        <authorList>
            <person name="Bekaert M."/>
        </authorList>
    </citation>
    <scope>NUCLEOTIDE SEQUENCE</scope>
</reference>
<evidence type="ECO:0000256" key="1">
    <source>
        <dbReference type="SAM" id="MobiDB-lite"/>
    </source>
</evidence>
<feature type="transmembrane region" description="Helical" evidence="2">
    <location>
        <begin position="21"/>
        <end position="46"/>
    </location>
</feature>
<evidence type="ECO:0000313" key="4">
    <source>
        <dbReference type="Proteomes" id="UP000683360"/>
    </source>
</evidence>
<feature type="transmembrane region" description="Helical" evidence="2">
    <location>
        <begin position="85"/>
        <end position="107"/>
    </location>
</feature>
<protein>
    <submittedName>
        <fullName evidence="3">Uncharacterized protein</fullName>
    </submittedName>
</protein>
<dbReference type="AlphaFoldDB" id="A0A8S3VEX1"/>
<organism evidence="3 4">
    <name type="scientific">Mytilus edulis</name>
    <name type="common">Blue mussel</name>
    <dbReference type="NCBI Taxonomy" id="6550"/>
    <lineage>
        <taxon>Eukaryota</taxon>
        <taxon>Metazoa</taxon>
        <taxon>Spiralia</taxon>
        <taxon>Lophotrochozoa</taxon>
        <taxon>Mollusca</taxon>
        <taxon>Bivalvia</taxon>
        <taxon>Autobranchia</taxon>
        <taxon>Pteriomorphia</taxon>
        <taxon>Mytilida</taxon>
        <taxon>Mytiloidea</taxon>
        <taxon>Mytilidae</taxon>
        <taxon>Mytilinae</taxon>
        <taxon>Mytilus</taxon>
    </lineage>
</organism>
<comment type="caution">
    <text evidence="3">The sequence shown here is derived from an EMBL/GenBank/DDBJ whole genome shotgun (WGS) entry which is preliminary data.</text>
</comment>
<dbReference type="Proteomes" id="UP000683360">
    <property type="component" value="Unassembled WGS sequence"/>
</dbReference>
<keyword evidence="4" id="KW-1185">Reference proteome</keyword>
<keyword evidence="2" id="KW-0472">Membrane</keyword>
<accession>A0A8S3VEX1</accession>
<dbReference type="EMBL" id="CAJPWZ010003111">
    <property type="protein sequence ID" value="CAG2252163.1"/>
    <property type="molecule type" value="Genomic_DNA"/>
</dbReference>
<evidence type="ECO:0000313" key="3">
    <source>
        <dbReference type="EMBL" id="CAG2252163.1"/>
    </source>
</evidence>
<keyword evidence="2" id="KW-0812">Transmembrane</keyword>
<feature type="transmembrane region" description="Helical" evidence="2">
    <location>
        <begin position="52"/>
        <end position="73"/>
    </location>
</feature>
<gene>
    <name evidence="3" type="ORF">MEDL_63784</name>
</gene>
<proteinExistence type="predicted"/>
<feature type="transmembrane region" description="Helical" evidence="2">
    <location>
        <begin position="140"/>
        <end position="161"/>
    </location>
</feature>
<dbReference type="OrthoDB" id="10395130at2759"/>
<name>A0A8S3VEX1_MYTED</name>